<accession>A0A2P5AL23</accession>
<feature type="compositionally biased region" description="Basic and acidic residues" evidence="1">
    <location>
        <begin position="39"/>
        <end position="48"/>
    </location>
</feature>
<dbReference type="InParanoid" id="A0A2P5AL23"/>
<sequence>MQHHQYPENLDNLKFKDDDIGKLSVARSKLVKSNPSNGEQRHEIKKQQSEPGPSTQNPNFLKPNVLNQQRKNGNKSTEKSFNEDQSTIKSNEDSIITFGKYHQQSKL</sequence>
<dbReference type="AlphaFoldDB" id="A0A2P5AL23"/>
<organism evidence="2 3">
    <name type="scientific">Trema orientale</name>
    <name type="common">Charcoal tree</name>
    <name type="synonym">Celtis orientalis</name>
    <dbReference type="NCBI Taxonomy" id="63057"/>
    <lineage>
        <taxon>Eukaryota</taxon>
        <taxon>Viridiplantae</taxon>
        <taxon>Streptophyta</taxon>
        <taxon>Embryophyta</taxon>
        <taxon>Tracheophyta</taxon>
        <taxon>Spermatophyta</taxon>
        <taxon>Magnoliopsida</taxon>
        <taxon>eudicotyledons</taxon>
        <taxon>Gunneridae</taxon>
        <taxon>Pentapetalae</taxon>
        <taxon>rosids</taxon>
        <taxon>fabids</taxon>
        <taxon>Rosales</taxon>
        <taxon>Cannabaceae</taxon>
        <taxon>Trema</taxon>
    </lineage>
</organism>
<gene>
    <name evidence="2" type="ORF">TorRG33x02_347770</name>
</gene>
<name>A0A2P5AL23_TREOI</name>
<feature type="compositionally biased region" description="Polar residues" evidence="1">
    <location>
        <begin position="49"/>
        <end position="75"/>
    </location>
</feature>
<reference evidence="3" key="1">
    <citation type="submission" date="2016-06" db="EMBL/GenBank/DDBJ databases">
        <title>Parallel loss of symbiosis genes in relatives of nitrogen-fixing non-legume Parasponia.</title>
        <authorList>
            <person name="Van Velzen R."/>
            <person name="Holmer R."/>
            <person name="Bu F."/>
            <person name="Rutten L."/>
            <person name="Van Zeijl A."/>
            <person name="Liu W."/>
            <person name="Santuari L."/>
            <person name="Cao Q."/>
            <person name="Sharma T."/>
            <person name="Shen D."/>
            <person name="Roswanjaya Y."/>
            <person name="Wardhani T."/>
            <person name="Kalhor M.S."/>
            <person name="Jansen J."/>
            <person name="Van den Hoogen J."/>
            <person name="Gungor B."/>
            <person name="Hartog M."/>
            <person name="Hontelez J."/>
            <person name="Verver J."/>
            <person name="Yang W.-C."/>
            <person name="Schijlen E."/>
            <person name="Repin R."/>
            <person name="Schilthuizen M."/>
            <person name="Schranz E."/>
            <person name="Heidstra R."/>
            <person name="Miyata K."/>
            <person name="Fedorova E."/>
            <person name="Kohlen W."/>
            <person name="Bisseling T."/>
            <person name="Smit S."/>
            <person name="Geurts R."/>
        </authorList>
    </citation>
    <scope>NUCLEOTIDE SEQUENCE [LARGE SCALE GENOMIC DNA]</scope>
    <source>
        <strain evidence="3">cv. RG33-2</strain>
    </source>
</reference>
<evidence type="ECO:0000313" key="2">
    <source>
        <dbReference type="EMBL" id="PON37245.1"/>
    </source>
</evidence>
<proteinExistence type="predicted"/>
<evidence type="ECO:0000256" key="1">
    <source>
        <dbReference type="SAM" id="MobiDB-lite"/>
    </source>
</evidence>
<dbReference type="EMBL" id="JXTC01000797">
    <property type="protein sequence ID" value="PON37245.1"/>
    <property type="molecule type" value="Genomic_DNA"/>
</dbReference>
<protein>
    <submittedName>
        <fullName evidence="2">Uncharacterized protein</fullName>
    </submittedName>
</protein>
<evidence type="ECO:0000313" key="3">
    <source>
        <dbReference type="Proteomes" id="UP000237000"/>
    </source>
</evidence>
<comment type="caution">
    <text evidence="2">The sequence shown here is derived from an EMBL/GenBank/DDBJ whole genome shotgun (WGS) entry which is preliminary data.</text>
</comment>
<keyword evidence="3" id="KW-1185">Reference proteome</keyword>
<dbReference type="Proteomes" id="UP000237000">
    <property type="component" value="Unassembled WGS sequence"/>
</dbReference>
<feature type="region of interest" description="Disordered" evidence="1">
    <location>
        <begin position="27"/>
        <end position="107"/>
    </location>
</feature>